<evidence type="ECO:0000313" key="2">
    <source>
        <dbReference type="Proteomes" id="UP000238479"/>
    </source>
</evidence>
<name>A0A2P6PN53_ROSCH</name>
<gene>
    <name evidence="1" type="ORF">RchiOBHm_Chr6g0260631</name>
</gene>
<dbReference type="Gramene" id="PRQ23373">
    <property type="protein sequence ID" value="PRQ23373"/>
    <property type="gene ID" value="RchiOBHm_Chr6g0260631"/>
</dbReference>
<proteinExistence type="predicted"/>
<reference evidence="1 2" key="1">
    <citation type="journal article" date="2018" name="Nat. Genet.">
        <title>The Rosa genome provides new insights in the design of modern roses.</title>
        <authorList>
            <person name="Bendahmane M."/>
        </authorList>
    </citation>
    <scope>NUCLEOTIDE SEQUENCE [LARGE SCALE GENOMIC DNA]</scope>
    <source>
        <strain evidence="2">cv. Old Blush</strain>
    </source>
</reference>
<organism evidence="1 2">
    <name type="scientific">Rosa chinensis</name>
    <name type="common">China rose</name>
    <dbReference type="NCBI Taxonomy" id="74649"/>
    <lineage>
        <taxon>Eukaryota</taxon>
        <taxon>Viridiplantae</taxon>
        <taxon>Streptophyta</taxon>
        <taxon>Embryophyta</taxon>
        <taxon>Tracheophyta</taxon>
        <taxon>Spermatophyta</taxon>
        <taxon>Magnoliopsida</taxon>
        <taxon>eudicotyledons</taxon>
        <taxon>Gunneridae</taxon>
        <taxon>Pentapetalae</taxon>
        <taxon>rosids</taxon>
        <taxon>fabids</taxon>
        <taxon>Rosales</taxon>
        <taxon>Rosaceae</taxon>
        <taxon>Rosoideae</taxon>
        <taxon>Rosoideae incertae sedis</taxon>
        <taxon>Rosa</taxon>
    </lineage>
</organism>
<protein>
    <submittedName>
        <fullName evidence="1">Uncharacterized protein</fullName>
    </submittedName>
</protein>
<sequence length="61" mass="7119">MSGAKVWVHYIPFVTVLRRFISECGMPPPDMFRVMFRFETNFIFGRMPLAGSWGVHLIKGR</sequence>
<accession>A0A2P6PN53</accession>
<dbReference type="Proteomes" id="UP000238479">
    <property type="component" value="Chromosome 6"/>
</dbReference>
<dbReference type="EMBL" id="PDCK01000044">
    <property type="protein sequence ID" value="PRQ23373.1"/>
    <property type="molecule type" value="Genomic_DNA"/>
</dbReference>
<comment type="caution">
    <text evidence="1">The sequence shown here is derived from an EMBL/GenBank/DDBJ whole genome shotgun (WGS) entry which is preliminary data.</text>
</comment>
<dbReference type="AlphaFoldDB" id="A0A2P6PN53"/>
<evidence type="ECO:0000313" key="1">
    <source>
        <dbReference type="EMBL" id="PRQ23373.1"/>
    </source>
</evidence>
<keyword evidence="2" id="KW-1185">Reference proteome</keyword>